<dbReference type="HOGENOM" id="CLU_2965345_0_0_1"/>
<dbReference type="InParanoid" id="K3ZPG1"/>
<reference evidence="3" key="1">
    <citation type="journal article" date="2012" name="Nat. Biotechnol.">
        <title>Reference genome sequence of the model plant Setaria.</title>
        <authorList>
            <person name="Bennetzen J.L."/>
            <person name="Schmutz J."/>
            <person name="Wang H."/>
            <person name="Percifield R."/>
            <person name="Hawkins J."/>
            <person name="Pontaroli A.C."/>
            <person name="Estep M."/>
            <person name="Feng L."/>
            <person name="Vaughn J.N."/>
            <person name="Grimwood J."/>
            <person name="Jenkins J."/>
            <person name="Barry K."/>
            <person name="Lindquist E."/>
            <person name="Hellsten U."/>
            <person name="Deshpande S."/>
            <person name="Wang X."/>
            <person name="Wu X."/>
            <person name="Mitros T."/>
            <person name="Triplett J."/>
            <person name="Yang X."/>
            <person name="Ye C.Y."/>
            <person name="Mauro-Herrera M."/>
            <person name="Wang L."/>
            <person name="Li P."/>
            <person name="Sharma M."/>
            <person name="Sharma R."/>
            <person name="Ronald P.C."/>
            <person name="Panaud O."/>
            <person name="Kellogg E.A."/>
            <person name="Brutnell T.P."/>
            <person name="Doust A.N."/>
            <person name="Tuskan G.A."/>
            <person name="Rokhsar D."/>
            <person name="Devos K.M."/>
        </authorList>
    </citation>
    <scope>NUCLEOTIDE SEQUENCE [LARGE SCALE GENOMIC DNA]</scope>
    <source>
        <strain evidence="3">cv. Yugu1</strain>
    </source>
</reference>
<name>K3ZPG1_SETIT</name>
<dbReference type="EMBL" id="AGNK02005013">
    <property type="status" value="NOT_ANNOTATED_CDS"/>
    <property type="molecule type" value="Genomic_DNA"/>
</dbReference>
<proteinExistence type="predicted"/>
<feature type="region of interest" description="Disordered" evidence="1">
    <location>
        <begin position="1"/>
        <end position="20"/>
    </location>
</feature>
<sequence>MAGPCRHPPLSLTPPLSQGRPWWPVRRAATHVSAAGPCSAANGVAPDVLVLAMSPMGRE</sequence>
<protein>
    <submittedName>
        <fullName evidence="2">Uncharacterized protein</fullName>
    </submittedName>
</protein>
<reference evidence="2" key="2">
    <citation type="submission" date="2018-08" db="UniProtKB">
        <authorList>
            <consortium name="EnsemblPlants"/>
        </authorList>
    </citation>
    <scope>IDENTIFICATION</scope>
    <source>
        <strain evidence="2">Yugu1</strain>
    </source>
</reference>
<evidence type="ECO:0000313" key="2">
    <source>
        <dbReference type="EnsemblPlants" id="KQK94834"/>
    </source>
</evidence>
<dbReference type="AlphaFoldDB" id="K3ZPG1"/>
<evidence type="ECO:0000256" key="1">
    <source>
        <dbReference type="SAM" id="MobiDB-lite"/>
    </source>
</evidence>
<accession>K3ZPG1</accession>
<organism evidence="2 3">
    <name type="scientific">Setaria italica</name>
    <name type="common">Foxtail millet</name>
    <name type="synonym">Panicum italicum</name>
    <dbReference type="NCBI Taxonomy" id="4555"/>
    <lineage>
        <taxon>Eukaryota</taxon>
        <taxon>Viridiplantae</taxon>
        <taxon>Streptophyta</taxon>
        <taxon>Embryophyta</taxon>
        <taxon>Tracheophyta</taxon>
        <taxon>Spermatophyta</taxon>
        <taxon>Magnoliopsida</taxon>
        <taxon>Liliopsida</taxon>
        <taxon>Poales</taxon>
        <taxon>Poaceae</taxon>
        <taxon>PACMAD clade</taxon>
        <taxon>Panicoideae</taxon>
        <taxon>Panicodae</taxon>
        <taxon>Paniceae</taxon>
        <taxon>Cenchrinae</taxon>
        <taxon>Setaria</taxon>
    </lineage>
</organism>
<dbReference type="Proteomes" id="UP000004995">
    <property type="component" value="Unassembled WGS sequence"/>
</dbReference>
<keyword evidence="3" id="KW-1185">Reference proteome</keyword>
<dbReference type="Gramene" id="KQK94834">
    <property type="protein sequence ID" value="KQK94834"/>
    <property type="gene ID" value="SETIT_028491mg"/>
</dbReference>
<evidence type="ECO:0000313" key="3">
    <source>
        <dbReference type="Proteomes" id="UP000004995"/>
    </source>
</evidence>
<dbReference type="EnsemblPlants" id="KQK94834">
    <property type="protein sequence ID" value="KQK94834"/>
    <property type="gene ID" value="SETIT_028491mg"/>
</dbReference>